<dbReference type="Pfam" id="PF02099">
    <property type="entry name" value="Josephin"/>
    <property type="match status" value="1"/>
</dbReference>
<gene>
    <name evidence="8" type="ORF">X801_04493</name>
</gene>
<dbReference type="Gene3D" id="3.90.70.40">
    <property type="match status" value="1"/>
</dbReference>
<feature type="domain" description="Josephin" evidence="7">
    <location>
        <begin position="77"/>
        <end position="262"/>
    </location>
</feature>
<evidence type="ECO:0000256" key="1">
    <source>
        <dbReference type="ARBA" id="ARBA00000707"/>
    </source>
</evidence>
<accession>A0A1S8WYM9</accession>
<evidence type="ECO:0000256" key="6">
    <source>
        <dbReference type="PROSITE-ProRule" id="PRU00331"/>
    </source>
</evidence>
<dbReference type="EC" id="3.4.19.12" evidence="2"/>
<dbReference type="SMART" id="SM01246">
    <property type="entry name" value="Josephin"/>
    <property type="match status" value="1"/>
</dbReference>
<keyword evidence="4" id="KW-0833">Ubl conjugation pathway</keyword>
<keyword evidence="5 6" id="KW-0378">Hydrolase</keyword>
<name>A0A1S8WYM9_OPIVI</name>
<dbReference type="PROSITE" id="PS50957">
    <property type="entry name" value="JOSEPHIN"/>
    <property type="match status" value="1"/>
</dbReference>
<feature type="active site" evidence="6">
    <location>
        <position position="193"/>
    </location>
</feature>
<comment type="catalytic activity">
    <reaction evidence="1">
        <text>Thiol-dependent hydrolysis of ester, thioester, amide, peptide and isopeptide bonds formed by the C-terminal Gly of ubiquitin (a 76-residue protein attached to proteins as an intracellular targeting signal).</text>
        <dbReference type="EC" id="3.4.19.12"/>
    </reaction>
</comment>
<dbReference type="GO" id="GO:0006508">
    <property type="term" value="P:proteolysis"/>
    <property type="evidence" value="ECO:0007669"/>
    <property type="project" value="UniProtKB-KW"/>
</dbReference>
<dbReference type="EMBL" id="KV893151">
    <property type="protein sequence ID" value="OON19639.1"/>
    <property type="molecule type" value="Genomic_DNA"/>
</dbReference>
<reference evidence="8 9" key="1">
    <citation type="submission" date="2015-03" db="EMBL/GenBank/DDBJ databases">
        <title>Draft genome of the nematode, Opisthorchis viverrini.</title>
        <authorList>
            <person name="Mitreva M."/>
        </authorList>
    </citation>
    <scope>NUCLEOTIDE SEQUENCE [LARGE SCALE GENOMIC DNA]</scope>
    <source>
        <strain evidence="8">Khon Kaen</strain>
    </source>
</reference>
<dbReference type="Proteomes" id="UP000243686">
    <property type="component" value="Unassembled WGS sequence"/>
</dbReference>
<feature type="active site" evidence="6">
    <location>
        <position position="212"/>
    </location>
</feature>
<keyword evidence="3" id="KW-0645">Protease</keyword>
<dbReference type="AlphaFoldDB" id="A0A1S8WYM9"/>
<dbReference type="PANTHER" id="PTHR13291:SF0">
    <property type="entry name" value="JOSEPHIN-LIKE PROTEIN"/>
    <property type="match status" value="1"/>
</dbReference>
<dbReference type="GO" id="GO:0004843">
    <property type="term" value="F:cysteine-type deubiquitinase activity"/>
    <property type="evidence" value="ECO:0007669"/>
    <property type="project" value="UniProtKB-EC"/>
</dbReference>
<sequence length="262" mass="30271">MAALQLEPSQPSACSYTGFSFCSCPVYPLFKVLARSVKNQILLLPPVPVVMFRLCVDHSFLSFLPVVHCFMHPLDSQSEIYHEKQSLMLCCLHAINNLLQDRIFSKRSLDEIANNLCPSKVLNPHRNLFGLGNYDANVLLLALQQCGYDIVWCDKRKSIQEHSLNFDNILGFILNTLSRRHILMFPMPHFGSHWIAFRRLVVGGESHYYNLDSKLRHPVPVASTDVEFMDYLEERLREFPDTQLLFVVSQEVRQQRSWTSNK</sequence>
<proteinExistence type="predicted"/>
<evidence type="ECO:0000256" key="3">
    <source>
        <dbReference type="ARBA" id="ARBA00022670"/>
    </source>
</evidence>
<organism evidence="8 9">
    <name type="scientific">Opisthorchis viverrini</name>
    <name type="common">Southeast Asian liver fluke</name>
    <dbReference type="NCBI Taxonomy" id="6198"/>
    <lineage>
        <taxon>Eukaryota</taxon>
        <taxon>Metazoa</taxon>
        <taxon>Spiralia</taxon>
        <taxon>Lophotrochozoa</taxon>
        <taxon>Platyhelminthes</taxon>
        <taxon>Trematoda</taxon>
        <taxon>Digenea</taxon>
        <taxon>Opisthorchiida</taxon>
        <taxon>Opisthorchiata</taxon>
        <taxon>Opisthorchiidae</taxon>
        <taxon>Opisthorchis</taxon>
    </lineage>
</organism>
<protein>
    <recommendedName>
        <fullName evidence="2">ubiquitinyl hydrolase 1</fullName>
        <ecNumber evidence="2">3.4.19.12</ecNumber>
    </recommendedName>
</protein>
<evidence type="ECO:0000313" key="9">
    <source>
        <dbReference type="Proteomes" id="UP000243686"/>
    </source>
</evidence>
<evidence type="ECO:0000313" key="8">
    <source>
        <dbReference type="EMBL" id="OON19639.1"/>
    </source>
</evidence>
<feature type="active site" evidence="6">
    <location>
        <position position="90"/>
    </location>
</feature>
<dbReference type="PANTHER" id="PTHR13291">
    <property type="entry name" value="JOSEPHIN 1, 2"/>
    <property type="match status" value="1"/>
</dbReference>
<keyword evidence="9" id="KW-1185">Reference proteome</keyword>
<evidence type="ECO:0000256" key="5">
    <source>
        <dbReference type="ARBA" id="ARBA00022801"/>
    </source>
</evidence>
<dbReference type="GO" id="GO:0016579">
    <property type="term" value="P:protein deubiquitination"/>
    <property type="evidence" value="ECO:0007669"/>
    <property type="project" value="InterPro"/>
</dbReference>
<evidence type="ECO:0000256" key="2">
    <source>
        <dbReference type="ARBA" id="ARBA00012759"/>
    </source>
</evidence>
<evidence type="ECO:0000256" key="4">
    <source>
        <dbReference type="ARBA" id="ARBA00022786"/>
    </source>
</evidence>
<evidence type="ECO:0000259" key="7">
    <source>
        <dbReference type="PROSITE" id="PS50957"/>
    </source>
</evidence>
<dbReference type="InterPro" id="IPR040053">
    <property type="entry name" value="JOSD1/2"/>
</dbReference>
<dbReference type="InterPro" id="IPR006155">
    <property type="entry name" value="Josephin"/>
</dbReference>